<feature type="region of interest" description="Disordered" evidence="1">
    <location>
        <begin position="110"/>
        <end position="175"/>
    </location>
</feature>
<keyword evidence="4" id="KW-1185">Reference proteome</keyword>
<dbReference type="AlphaFoldDB" id="A0A284R8B5"/>
<dbReference type="OrthoDB" id="3265603at2759"/>
<name>A0A284R8B5_ARMOS</name>
<dbReference type="STRING" id="47428.A0A284R8B5"/>
<feature type="transmembrane region" description="Helical" evidence="2">
    <location>
        <begin position="40"/>
        <end position="62"/>
    </location>
</feature>
<organism evidence="3 4">
    <name type="scientific">Armillaria ostoyae</name>
    <name type="common">Armillaria root rot fungus</name>
    <dbReference type="NCBI Taxonomy" id="47428"/>
    <lineage>
        <taxon>Eukaryota</taxon>
        <taxon>Fungi</taxon>
        <taxon>Dikarya</taxon>
        <taxon>Basidiomycota</taxon>
        <taxon>Agaricomycotina</taxon>
        <taxon>Agaricomycetes</taxon>
        <taxon>Agaricomycetidae</taxon>
        <taxon>Agaricales</taxon>
        <taxon>Marasmiineae</taxon>
        <taxon>Physalacriaceae</taxon>
        <taxon>Armillaria</taxon>
    </lineage>
</organism>
<feature type="compositionally biased region" description="Basic and acidic residues" evidence="1">
    <location>
        <begin position="237"/>
        <end position="248"/>
    </location>
</feature>
<protein>
    <submittedName>
        <fullName evidence="3">Uncharacterized protein</fullName>
    </submittedName>
</protein>
<reference evidence="4" key="1">
    <citation type="journal article" date="2017" name="Nat. Ecol. Evol.">
        <title>Genome expansion and lineage-specific genetic innovations in the forest pathogenic fungi Armillaria.</title>
        <authorList>
            <person name="Sipos G."/>
            <person name="Prasanna A.N."/>
            <person name="Walter M.C."/>
            <person name="O'Connor E."/>
            <person name="Balint B."/>
            <person name="Krizsan K."/>
            <person name="Kiss B."/>
            <person name="Hess J."/>
            <person name="Varga T."/>
            <person name="Slot J."/>
            <person name="Riley R."/>
            <person name="Boka B."/>
            <person name="Rigling D."/>
            <person name="Barry K."/>
            <person name="Lee J."/>
            <person name="Mihaltcheva S."/>
            <person name="LaButti K."/>
            <person name="Lipzen A."/>
            <person name="Waldron R."/>
            <person name="Moloney N.M."/>
            <person name="Sperisen C."/>
            <person name="Kredics L."/>
            <person name="Vagvoelgyi C."/>
            <person name="Patrignani A."/>
            <person name="Fitzpatrick D."/>
            <person name="Nagy I."/>
            <person name="Doyle S."/>
            <person name="Anderson J.B."/>
            <person name="Grigoriev I.V."/>
            <person name="Gueldener U."/>
            <person name="Muensterkoetter M."/>
            <person name="Nagy L.G."/>
        </authorList>
    </citation>
    <scope>NUCLEOTIDE SEQUENCE [LARGE SCALE GENOMIC DNA]</scope>
    <source>
        <strain evidence="4">C18/9</strain>
    </source>
</reference>
<dbReference type="EMBL" id="FUEG01000005">
    <property type="protein sequence ID" value="SJL04942.1"/>
    <property type="molecule type" value="Genomic_DNA"/>
</dbReference>
<sequence>MTPNIYHRAPFTSSLIRREILGDALEKRGTPKIGGSVGGFIALVVGLSLIILISCIAIFLLLREGQSSDEERAARRRRYRQQALQYTYGPTASPQPASWSSKVRSVFGVNSSSGKGSKRGWVQAGSGDEWETESIEEGRLQHPDISQRGSMQMTYSPPLDAPFHPPLQPSESASSVRFDIQSVPVLPYLRSLSSPSPHPSLPNIHSRISSPTPSDPLSPVHDRVVSPEPIAPAHVDSPIEHHEGRKLSEQSATSVRTFNGGTKFLEAL</sequence>
<accession>A0A284R8B5</accession>
<feature type="compositionally biased region" description="Polar residues" evidence="1">
    <location>
        <begin position="249"/>
        <end position="260"/>
    </location>
</feature>
<feature type="region of interest" description="Disordered" evidence="1">
    <location>
        <begin position="194"/>
        <end position="268"/>
    </location>
</feature>
<dbReference type="Proteomes" id="UP000219338">
    <property type="component" value="Unassembled WGS sequence"/>
</dbReference>
<gene>
    <name evidence="3" type="ORF">ARMOST_08313</name>
</gene>
<dbReference type="OMA" id="EWETESI"/>
<keyword evidence="2" id="KW-0812">Transmembrane</keyword>
<feature type="compositionally biased region" description="Pro residues" evidence="1">
    <location>
        <begin position="159"/>
        <end position="168"/>
    </location>
</feature>
<evidence type="ECO:0000256" key="2">
    <source>
        <dbReference type="SAM" id="Phobius"/>
    </source>
</evidence>
<keyword evidence="2" id="KW-0472">Membrane</keyword>
<evidence type="ECO:0000256" key="1">
    <source>
        <dbReference type="SAM" id="MobiDB-lite"/>
    </source>
</evidence>
<evidence type="ECO:0000313" key="3">
    <source>
        <dbReference type="EMBL" id="SJL04942.1"/>
    </source>
</evidence>
<evidence type="ECO:0000313" key="4">
    <source>
        <dbReference type="Proteomes" id="UP000219338"/>
    </source>
</evidence>
<keyword evidence="2" id="KW-1133">Transmembrane helix</keyword>
<proteinExistence type="predicted"/>